<feature type="non-terminal residue" evidence="1">
    <location>
        <position position="1"/>
    </location>
</feature>
<organism evidence="1 2">
    <name type="scientific">Ophiophagus hannah</name>
    <name type="common">King cobra</name>
    <name type="synonym">Naja hannah</name>
    <dbReference type="NCBI Taxonomy" id="8665"/>
    <lineage>
        <taxon>Eukaryota</taxon>
        <taxon>Metazoa</taxon>
        <taxon>Chordata</taxon>
        <taxon>Craniata</taxon>
        <taxon>Vertebrata</taxon>
        <taxon>Euteleostomi</taxon>
        <taxon>Lepidosauria</taxon>
        <taxon>Squamata</taxon>
        <taxon>Bifurcata</taxon>
        <taxon>Unidentata</taxon>
        <taxon>Episquamata</taxon>
        <taxon>Toxicofera</taxon>
        <taxon>Serpentes</taxon>
        <taxon>Colubroidea</taxon>
        <taxon>Elapidae</taxon>
        <taxon>Elapinae</taxon>
        <taxon>Ophiophagus</taxon>
    </lineage>
</organism>
<sequence>MDAGTQIFFSYAICLGQGRAESRESWHPQANLARFVHAS</sequence>
<comment type="caution">
    <text evidence="1">The sequence shown here is derived from an EMBL/GenBank/DDBJ whole genome shotgun (WGS) entry which is preliminary data.</text>
</comment>
<evidence type="ECO:0000313" key="1">
    <source>
        <dbReference type="EMBL" id="ETE71968.1"/>
    </source>
</evidence>
<gene>
    <name evidence="1" type="ORF">L345_02207</name>
</gene>
<dbReference type="EMBL" id="AZIM01000290">
    <property type="protein sequence ID" value="ETE71968.1"/>
    <property type="molecule type" value="Genomic_DNA"/>
</dbReference>
<name>V8PDA9_OPHHA</name>
<dbReference type="Proteomes" id="UP000018936">
    <property type="component" value="Unassembled WGS sequence"/>
</dbReference>
<proteinExistence type="predicted"/>
<accession>V8PDA9</accession>
<dbReference type="AlphaFoldDB" id="V8PDA9"/>
<evidence type="ECO:0000313" key="2">
    <source>
        <dbReference type="Proteomes" id="UP000018936"/>
    </source>
</evidence>
<protein>
    <submittedName>
        <fullName evidence="1">Uncharacterized protein</fullName>
    </submittedName>
</protein>
<reference evidence="1 2" key="1">
    <citation type="journal article" date="2013" name="Proc. Natl. Acad. Sci. U.S.A.">
        <title>The king cobra genome reveals dynamic gene evolution and adaptation in the snake venom system.</title>
        <authorList>
            <person name="Vonk F.J."/>
            <person name="Casewell N.R."/>
            <person name="Henkel C.V."/>
            <person name="Heimberg A.M."/>
            <person name="Jansen H.J."/>
            <person name="McCleary R.J."/>
            <person name="Kerkkamp H.M."/>
            <person name="Vos R.A."/>
            <person name="Guerreiro I."/>
            <person name="Calvete J.J."/>
            <person name="Wuster W."/>
            <person name="Woods A.E."/>
            <person name="Logan J.M."/>
            <person name="Harrison R.A."/>
            <person name="Castoe T.A."/>
            <person name="de Koning A.P."/>
            <person name="Pollock D.D."/>
            <person name="Yandell M."/>
            <person name="Calderon D."/>
            <person name="Renjifo C."/>
            <person name="Currier R.B."/>
            <person name="Salgado D."/>
            <person name="Pla D."/>
            <person name="Sanz L."/>
            <person name="Hyder A.S."/>
            <person name="Ribeiro J.M."/>
            <person name="Arntzen J.W."/>
            <person name="van den Thillart G.E."/>
            <person name="Boetzer M."/>
            <person name="Pirovano W."/>
            <person name="Dirks R.P."/>
            <person name="Spaink H.P."/>
            <person name="Duboule D."/>
            <person name="McGlinn E."/>
            <person name="Kini R.M."/>
            <person name="Richardson M.K."/>
        </authorList>
    </citation>
    <scope>NUCLEOTIDE SEQUENCE</scope>
    <source>
        <tissue evidence="1">Blood</tissue>
    </source>
</reference>
<keyword evidence="2" id="KW-1185">Reference proteome</keyword>